<dbReference type="Pfam" id="PF00239">
    <property type="entry name" value="Resolvase"/>
    <property type="match status" value="1"/>
</dbReference>
<protein>
    <submittedName>
        <fullName evidence="5">Recombinase family protein</fullName>
    </submittedName>
</protein>
<dbReference type="SUPFAM" id="SSF53041">
    <property type="entry name" value="Resolvase-like"/>
    <property type="match status" value="1"/>
</dbReference>
<dbReference type="PANTHER" id="PTHR30461">
    <property type="entry name" value="DNA-INVERTASE FROM LAMBDOID PROPHAGE"/>
    <property type="match status" value="1"/>
</dbReference>
<keyword evidence="2" id="KW-0233">DNA recombination</keyword>
<dbReference type="AlphaFoldDB" id="A0A9X3QXL1"/>
<evidence type="ECO:0000256" key="3">
    <source>
        <dbReference type="SAM" id="Coils"/>
    </source>
</evidence>
<evidence type="ECO:0000313" key="5">
    <source>
        <dbReference type="EMBL" id="MCZ7936682.1"/>
    </source>
</evidence>
<accession>A0A9X3QXL1</accession>
<dbReference type="Proteomes" id="UP001151018">
    <property type="component" value="Unassembled WGS sequence"/>
</dbReference>
<dbReference type="InterPro" id="IPR038109">
    <property type="entry name" value="DNA_bind_recomb_sf"/>
</dbReference>
<evidence type="ECO:0000256" key="1">
    <source>
        <dbReference type="ARBA" id="ARBA00023125"/>
    </source>
</evidence>
<evidence type="ECO:0000313" key="6">
    <source>
        <dbReference type="Proteomes" id="UP001151018"/>
    </source>
</evidence>
<proteinExistence type="predicted"/>
<dbReference type="InterPro" id="IPR006119">
    <property type="entry name" value="Resolv_N"/>
</dbReference>
<sequence length="697" mass="78394">MHDFDQRPTAYSYIRMSSKRQIKGDSLRRQLELSKKYAEDHNLRLDESSMVADKGVSAWTGANLTEGAFGQFLAAAKAGQIKPGSYLLVESLDRLSRQQVRTALLPFMELINADITIVTLADNQVYSKATVDANFTQLIISLTIMARAHEESETKSKRLRAVAKNRRENAAKGVGRFSPMHVGWIDSDRVGNDRWTFKLNDHANAVRRIFALADSGLGQVTITKRLNDEGVPTFRGKGLWYPANVGRIMRDETVVGTYQPTHVVEDVRQPFGQPIKDYYPAVVSEELFWRVQRGIKAGFAKGRHKGNRIANLFSGLITCAHCGSTLRLRTGTPHKYLYCDNLYRAGNCASGGGLYRYDRLEDIVFSKISELDPDQEAGGKADAQTRETLLQSVKSNEDQIQQQERAYKNYMASLALVDDDAMRREITAEMKSARTKVEQTKALVSEQKEELANIDTKRKEIASIAERMNLERLGWSTGSAEEVFDSRSRVAKMIKRFLTTMTINFDEKVLVVALAGGLRGYKFNYDGDIVDRYDMTLHLGHGTPPNHRVDGALRAEHFATDISTDDFDLREERLKIIGSMSSSDQNERPSADAGGLIDALQSIYAFRPPRHIIHKAVDGYPMWIEQIEESNFTVENIIEKMKLQGASEEDIARVVDATRHELLDRGVELRTKKPVNPRLNDPDVLALKALRKSKIGS</sequence>
<dbReference type="Pfam" id="PF07508">
    <property type="entry name" value="Recombinase"/>
    <property type="match status" value="1"/>
</dbReference>
<evidence type="ECO:0000256" key="2">
    <source>
        <dbReference type="ARBA" id="ARBA00023172"/>
    </source>
</evidence>
<reference evidence="5" key="1">
    <citation type="submission" date="2022-12" db="EMBL/GenBank/DDBJ databases">
        <title>Draft genome sequences of 22 rhizogenic Agrobacterium biovar 1 strains, the causative agent of hairy root disease.</title>
        <authorList>
            <person name="Kim N."/>
            <person name="Vargas P."/>
            <person name="Rediers H."/>
        </authorList>
    </citation>
    <scope>NUCLEOTIDE SEQUENCE</scope>
    <source>
        <strain evidence="5">ST15.13.006</strain>
    </source>
</reference>
<dbReference type="GO" id="GO:0003677">
    <property type="term" value="F:DNA binding"/>
    <property type="evidence" value="ECO:0007669"/>
    <property type="project" value="UniProtKB-KW"/>
</dbReference>
<name>A0A9X3QXL1_9HYPH</name>
<keyword evidence="1" id="KW-0238">DNA-binding</keyword>
<evidence type="ECO:0000259" key="4">
    <source>
        <dbReference type="SMART" id="SM00857"/>
    </source>
</evidence>
<dbReference type="InterPro" id="IPR025827">
    <property type="entry name" value="Zn_ribbon_recom_dom"/>
</dbReference>
<dbReference type="PANTHER" id="PTHR30461:SF2">
    <property type="entry name" value="SERINE RECOMBINASE PINE-RELATED"/>
    <property type="match status" value="1"/>
</dbReference>
<dbReference type="GO" id="GO:0000150">
    <property type="term" value="F:DNA strand exchange activity"/>
    <property type="evidence" value="ECO:0007669"/>
    <property type="project" value="InterPro"/>
</dbReference>
<gene>
    <name evidence="5" type="ORF">O9X88_03925</name>
</gene>
<keyword evidence="3" id="KW-0175">Coiled coil</keyword>
<dbReference type="CDD" id="cd00338">
    <property type="entry name" value="Ser_Recombinase"/>
    <property type="match status" value="1"/>
</dbReference>
<dbReference type="SMART" id="SM00857">
    <property type="entry name" value="Resolvase"/>
    <property type="match status" value="1"/>
</dbReference>
<feature type="domain" description="Resolvase/invertase-type recombinase catalytic" evidence="4">
    <location>
        <begin position="10"/>
        <end position="172"/>
    </location>
</feature>
<dbReference type="Gene3D" id="3.90.1750.20">
    <property type="entry name" value="Putative Large Serine Recombinase, Chain B, Domain 2"/>
    <property type="match status" value="1"/>
</dbReference>
<dbReference type="InterPro" id="IPR036162">
    <property type="entry name" value="Resolvase-like_N_sf"/>
</dbReference>
<dbReference type="Pfam" id="PF13408">
    <property type="entry name" value="Zn_ribbon_recom"/>
    <property type="match status" value="1"/>
</dbReference>
<feature type="coiled-coil region" evidence="3">
    <location>
        <begin position="386"/>
        <end position="457"/>
    </location>
</feature>
<dbReference type="InterPro" id="IPR011109">
    <property type="entry name" value="DNA_bind_recombinase_dom"/>
</dbReference>
<comment type="caution">
    <text evidence="5">The sequence shown here is derived from an EMBL/GenBank/DDBJ whole genome shotgun (WGS) entry which is preliminary data.</text>
</comment>
<dbReference type="EMBL" id="JAPZLR010000002">
    <property type="protein sequence ID" value="MCZ7936682.1"/>
    <property type="molecule type" value="Genomic_DNA"/>
</dbReference>
<dbReference type="InterPro" id="IPR050639">
    <property type="entry name" value="SSR_resolvase"/>
</dbReference>
<dbReference type="Gene3D" id="3.40.50.1390">
    <property type="entry name" value="Resolvase, N-terminal catalytic domain"/>
    <property type="match status" value="1"/>
</dbReference>
<dbReference type="RefSeq" id="WP_269834644.1">
    <property type="nucleotide sequence ID" value="NZ_JAPZLR010000002.1"/>
</dbReference>
<organism evidence="5 6">
    <name type="scientific">Agrobacterium salinitolerans</name>
    <dbReference type="NCBI Taxonomy" id="1183413"/>
    <lineage>
        <taxon>Bacteria</taxon>
        <taxon>Pseudomonadati</taxon>
        <taxon>Pseudomonadota</taxon>
        <taxon>Alphaproteobacteria</taxon>
        <taxon>Hyphomicrobiales</taxon>
        <taxon>Rhizobiaceae</taxon>
        <taxon>Rhizobium/Agrobacterium group</taxon>
        <taxon>Agrobacterium</taxon>
    </lineage>
</organism>